<dbReference type="InterPro" id="IPR001878">
    <property type="entry name" value="Znf_CCHC"/>
</dbReference>
<feature type="compositionally biased region" description="Low complexity" evidence="3">
    <location>
        <begin position="310"/>
        <end position="334"/>
    </location>
</feature>
<dbReference type="Pfam" id="PF03564">
    <property type="entry name" value="DUF1759"/>
    <property type="match status" value="1"/>
</dbReference>
<dbReference type="PROSITE" id="PS50175">
    <property type="entry name" value="ASP_PROT_RETROV"/>
    <property type="match status" value="1"/>
</dbReference>
<dbReference type="Pfam" id="PF12384">
    <property type="entry name" value="Peptidase_A2B"/>
    <property type="match status" value="1"/>
</dbReference>
<organism evidence="6 7">
    <name type="scientific">Spodoptera exigua</name>
    <name type="common">Beet armyworm</name>
    <name type="synonym">Noctua fulgens</name>
    <dbReference type="NCBI Taxonomy" id="7107"/>
    <lineage>
        <taxon>Eukaryota</taxon>
        <taxon>Metazoa</taxon>
        <taxon>Ecdysozoa</taxon>
        <taxon>Arthropoda</taxon>
        <taxon>Hexapoda</taxon>
        <taxon>Insecta</taxon>
        <taxon>Pterygota</taxon>
        <taxon>Neoptera</taxon>
        <taxon>Endopterygota</taxon>
        <taxon>Lepidoptera</taxon>
        <taxon>Glossata</taxon>
        <taxon>Ditrysia</taxon>
        <taxon>Noctuoidea</taxon>
        <taxon>Noctuidae</taxon>
        <taxon>Amphipyrinae</taxon>
        <taxon>Spodoptera</taxon>
    </lineage>
</organism>
<dbReference type="SUPFAM" id="SSF57756">
    <property type="entry name" value="Retrovirus zinc finger-like domains"/>
    <property type="match status" value="1"/>
</dbReference>
<proteinExistence type="predicted"/>
<comment type="caution">
    <text evidence="6">The sequence shown here is derived from an EMBL/GenBank/DDBJ whole genome shotgun (WGS) entry which is preliminary data.</text>
</comment>
<evidence type="ECO:0000256" key="3">
    <source>
        <dbReference type="SAM" id="MobiDB-lite"/>
    </source>
</evidence>
<dbReference type="Proteomes" id="UP000814243">
    <property type="component" value="Unassembled WGS sequence"/>
</dbReference>
<keyword evidence="2" id="KW-0479">Metal-binding</keyword>
<feature type="domain" description="CCHC-type" evidence="4">
    <location>
        <begin position="363"/>
        <end position="378"/>
    </location>
</feature>
<dbReference type="PROSITE" id="PS00141">
    <property type="entry name" value="ASP_PROTEASE"/>
    <property type="match status" value="1"/>
</dbReference>
<evidence type="ECO:0000313" key="7">
    <source>
        <dbReference type="Proteomes" id="UP000814243"/>
    </source>
</evidence>
<dbReference type="InterPro" id="IPR021109">
    <property type="entry name" value="Peptidase_aspartic_dom_sf"/>
</dbReference>
<evidence type="ECO:0000313" key="6">
    <source>
        <dbReference type="EMBL" id="KAH9628347.1"/>
    </source>
</evidence>
<keyword evidence="2" id="KW-0862">Zinc</keyword>
<dbReference type="InterPro" id="IPR005312">
    <property type="entry name" value="DUF1759"/>
</dbReference>
<dbReference type="GO" id="GO:0008270">
    <property type="term" value="F:zinc ion binding"/>
    <property type="evidence" value="ECO:0007669"/>
    <property type="project" value="UniProtKB-KW"/>
</dbReference>
<gene>
    <name evidence="6" type="ORF">HF086_015877</name>
</gene>
<dbReference type="PROSITE" id="PS50158">
    <property type="entry name" value="ZF_CCHC"/>
    <property type="match status" value="1"/>
</dbReference>
<dbReference type="GO" id="GO:0004190">
    <property type="term" value="F:aspartic-type endopeptidase activity"/>
    <property type="evidence" value="ECO:0007669"/>
    <property type="project" value="InterPro"/>
</dbReference>
<evidence type="ECO:0000256" key="1">
    <source>
        <dbReference type="ARBA" id="ARBA00022801"/>
    </source>
</evidence>
<sequence>MSTSKSTELSTLVRQRGNIRGRLTTQTQYINTLKLVDFSSLSNAQVIEIKLHLKKCETLYKDFETFQDKIELLCDESEIQEQINTRSTIENQFITAISTLQDILEKLNPVNVKSQLPSQSNESSVKLPTIKLPVFDGSYLKWLEFRDTYLSLIHENASIQDINKFHYLRASLEGSASEVIKSLEFTSINYKIAWDLLCARYDNKRVLINSHLKSLHLINPITTESHKALRNLLDHVNKNMRALKALGIPTEYWDVHIIFIITMKLDATTNMKWEEYLSNCSDNPTLDQFYTFIRNRADVLENAVSRTTNHSESSSNSNSNNHNKKFWNNNNNNNSVSKNNKSFDNLKISSPVASGETVCDFVCLCCNKQGHRIYDCPKFKDMDVPHRVTEVKRLKVCHNCLREGHNFQNCRLKSMCRHCKYSHNTLLHLNKNDKHLENINSTVASQSQTLPPVTLSGISNSSQVLLCTAVVSVKNMINNETYPVRALLDSGSQSSFVTDNLKRKLNLPVHNIEPLRVSGINNVAFSISERVTLGIESRNKNFSTMITCLVVPKVTGTLPNSPVNILELDLPPNIELADPYFYCPAEVDLLLGADIFWDLVGFKRITLGVGRPVLQESQLGWLVSGPVGIYKPGHVICNYTHNINDNLQKFWEIEELNLKINIGTPEERLCESHFQENVKRLSNGRFSVKMPLKEIPEEALGDSFYLAKKRFFIFRE</sequence>
<evidence type="ECO:0000256" key="2">
    <source>
        <dbReference type="PROSITE-ProRule" id="PRU00047"/>
    </source>
</evidence>
<feature type="region of interest" description="Disordered" evidence="3">
    <location>
        <begin position="304"/>
        <end position="334"/>
    </location>
</feature>
<dbReference type="Gene3D" id="2.40.70.10">
    <property type="entry name" value="Acid Proteases"/>
    <property type="match status" value="1"/>
</dbReference>
<evidence type="ECO:0000259" key="5">
    <source>
        <dbReference type="PROSITE" id="PS50175"/>
    </source>
</evidence>
<protein>
    <recommendedName>
        <fullName evidence="8">CCHC-type domain-containing protein</fullName>
    </recommendedName>
</protein>
<dbReference type="SUPFAM" id="SSF50630">
    <property type="entry name" value="Acid proteases"/>
    <property type="match status" value="1"/>
</dbReference>
<dbReference type="CDD" id="cd00303">
    <property type="entry name" value="retropepsin_like"/>
    <property type="match status" value="1"/>
</dbReference>
<dbReference type="InterPro" id="IPR001995">
    <property type="entry name" value="Peptidase_A2_cat"/>
</dbReference>
<evidence type="ECO:0000259" key="4">
    <source>
        <dbReference type="PROSITE" id="PS50158"/>
    </source>
</evidence>
<keyword evidence="1" id="KW-0378">Hydrolase</keyword>
<accession>A0A922M118</accession>
<dbReference type="GO" id="GO:0006508">
    <property type="term" value="P:proteolysis"/>
    <property type="evidence" value="ECO:0007669"/>
    <property type="project" value="InterPro"/>
</dbReference>
<name>A0A922M118_SPOEX</name>
<dbReference type="InterPro" id="IPR024650">
    <property type="entry name" value="Peptidase_A2B"/>
</dbReference>
<reference evidence="6" key="1">
    <citation type="journal article" date="2021" name="G3 (Bethesda)">
        <title>Genome and transcriptome analysis of the beet armyworm Spodoptera exigua reveals targets for pest control. .</title>
        <authorList>
            <person name="Simon S."/>
            <person name="Breeschoten T."/>
            <person name="Jansen H.J."/>
            <person name="Dirks R.P."/>
            <person name="Schranz M.E."/>
            <person name="Ros V.I.D."/>
        </authorList>
    </citation>
    <scope>NUCLEOTIDE SEQUENCE</scope>
    <source>
        <strain evidence="6">TB_SE_WUR_2020</strain>
    </source>
</reference>
<dbReference type="InterPro" id="IPR036875">
    <property type="entry name" value="Znf_CCHC_sf"/>
</dbReference>
<dbReference type="AlphaFoldDB" id="A0A922M118"/>
<keyword evidence="2" id="KW-0863">Zinc-finger</keyword>
<evidence type="ECO:0008006" key="8">
    <source>
        <dbReference type="Google" id="ProtNLM"/>
    </source>
</evidence>
<dbReference type="InterPro" id="IPR001969">
    <property type="entry name" value="Aspartic_peptidase_AS"/>
</dbReference>
<dbReference type="SMART" id="SM00343">
    <property type="entry name" value="ZnF_C2HC"/>
    <property type="match status" value="2"/>
</dbReference>
<feature type="domain" description="Peptidase A2" evidence="5">
    <location>
        <begin position="484"/>
        <end position="570"/>
    </location>
</feature>
<dbReference type="EMBL" id="JACEFF010000914">
    <property type="protein sequence ID" value="KAH9628347.1"/>
    <property type="molecule type" value="Genomic_DNA"/>
</dbReference>
<dbReference type="GO" id="GO:0003676">
    <property type="term" value="F:nucleic acid binding"/>
    <property type="evidence" value="ECO:0007669"/>
    <property type="project" value="InterPro"/>
</dbReference>
<dbReference type="PANTHER" id="PTHR47331">
    <property type="entry name" value="PHD-TYPE DOMAIN-CONTAINING PROTEIN"/>
    <property type="match status" value="1"/>
</dbReference>
<dbReference type="PANTHER" id="PTHR47331:SF5">
    <property type="entry name" value="RIBONUCLEASE H"/>
    <property type="match status" value="1"/>
</dbReference>